<dbReference type="Proteomes" id="UP001596380">
    <property type="component" value="Unassembled WGS sequence"/>
</dbReference>
<accession>A0ABW2CL94</accession>
<evidence type="ECO:0000256" key="6">
    <source>
        <dbReference type="SAM" id="MobiDB-lite"/>
    </source>
</evidence>
<evidence type="ECO:0000256" key="4">
    <source>
        <dbReference type="ARBA" id="ARBA00022989"/>
    </source>
</evidence>
<feature type="transmembrane region" description="Helical" evidence="7">
    <location>
        <begin position="70"/>
        <end position="91"/>
    </location>
</feature>
<dbReference type="EMBL" id="JBHSXS010000009">
    <property type="protein sequence ID" value="MFC6881700.1"/>
    <property type="molecule type" value="Genomic_DNA"/>
</dbReference>
<comment type="subcellular location">
    <subcellularLocation>
        <location evidence="1">Cell inner membrane</location>
        <topology evidence="1">Multi-pass membrane protein</topology>
    </subcellularLocation>
</comment>
<gene>
    <name evidence="9" type="ORF">ACFQKB_18225</name>
</gene>
<feature type="transmembrane region" description="Helical" evidence="7">
    <location>
        <begin position="242"/>
        <end position="259"/>
    </location>
</feature>
<dbReference type="PROSITE" id="PS50850">
    <property type="entry name" value="MFS"/>
    <property type="match status" value="1"/>
</dbReference>
<evidence type="ECO:0000256" key="5">
    <source>
        <dbReference type="ARBA" id="ARBA00023136"/>
    </source>
</evidence>
<feature type="transmembrane region" description="Helical" evidence="7">
    <location>
        <begin position="103"/>
        <end position="124"/>
    </location>
</feature>
<evidence type="ECO:0000256" key="2">
    <source>
        <dbReference type="ARBA" id="ARBA00022448"/>
    </source>
</evidence>
<dbReference type="Gene3D" id="1.20.1720.10">
    <property type="entry name" value="Multidrug resistance protein D"/>
    <property type="match status" value="1"/>
</dbReference>
<reference evidence="10" key="1">
    <citation type="journal article" date="2019" name="Int. J. Syst. Evol. Microbiol.">
        <title>The Global Catalogue of Microorganisms (GCM) 10K type strain sequencing project: providing services to taxonomists for standard genome sequencing and annotation.</title>
        <authorList>
            <consortium name="The Broad Institute Genomics Platform"/>
            <consortium name="The Broad Institute Genome Sequencing Center for Infectious Disease"/>
            <person name="Wu L."/>
            <person name="Ma J."/>
        </authorList>
    </citation>
    <scope>NUCLEOTIDE SEQUENCE [LARGE SCALE GENOMIC DNA]</scope>
    <source>
        <strain evidence="10">JCM 3369</strain>
    </source>
</reference>
<comment type="caution">
    <text evidence="9">The sequence shown here is derived from an EMBL/GenBank/DDBJ whole genome shotgun (WGS) entry which is preliminary data.</text>
</comment>
<organism evidence="9 10">
    <name type="scientific">Actinomadura yumaensis</name>
    <dbReference type="NCBI Taxonomy" id="111807"/>
    <lineage>
        <taxon>Bacteria</taxon>
        <taxon>Bacillati</taxon>
        <taxon>Actinomycetota</taxon>
        <taxon>Actinomycetes</taxon>
        <taxon>Streptosporangiales</taxon>
        <taxon>Thermomonosporaceae</taxon>
        <taxon>Actinomadura</taxon>
    </lineage>
</organism>
<feature type="transmembrane region" description="Helical" evidence="7">
    <location>
        <begin position="341"/>
        <end position="360"/>
    </location>
</feature>
<evidence type="ECO:0000313" key="9">
    <source>
        <dbReference type="EMBL" id="MFC6881700.1"/>
    </source>
</evidence>
<dbReference type="PANTHER" id="PTHR23501:SF191">
    <property type="entry name" value="VACUOLAR BASIC AMINO ACID TRANSPORTER 4"/>
    <property type="match status" value="1"/>
</dbReference>
<feature type="transmembrane region" description="Helical" evidence="7">
    <location>
        <begin position="271"/>
        <end position="292"/>
    </location>
</feature>
<evidence type="ECO:0000256" key="7">
    <source>
        <dbReference type="SAM" id="Phobius"/>
    </source>
</evidence>
<sequence>MTRPSDREAAATPKSARPPRGAPGAGGPSPPRAGQSALRVPAPALGLLAAPAALSANTATMTLPAISDDLGVSVGAATWIATAFGLLMAVCTPPAAELLKRRGVRTAVLVGAALVTAGTVLVVAAGSLPVLVAGRGAQAVGGSCLVTTAINLAGTPRRMGAVTAGSGLLGALGPLTGGLLTEHVSWHAALSPSILAVLAVPGVLRAAPKPPERDAHAPFDTAGAAVLTAMISALVFVPRFPVPALICAAVIGAALAARVRSRPNGFVPATVLRTPVFLGVSVLVCALSTSYFSLLYTVPRVLEEDGGWDPGAVGTAILVALLVGSAASWLLAASSPRMSRAMVLAVLLALGALAPIAAAVTPWAALMLVAAGVSVFVSSSGQATLSVYAANSVPDAQRPITLALFTLCYQLGGAFGPALSALLIT</sequence>
<dbReference type="PANTHER" id="PTHR23501">
    <property type="entry name" value="MAJOR FACILITATOR SUPERFAMILY"/>
    <property type="match status" value="1"/>
</dbReference>
<dbReference type="Gene3D" id="1.20.1250.20">
    <property type="entry name" value="MFS general substrate transporter like domains"/>
    <property type="match status" value="1"/>
</dbReference>
<feature type="domain" description="Major facilitator superfamily (MFS) profile" evidence="8">
    <location>
        <begin position="39"/>
        <end position="425"/>
    </location>
</feature>
<proteinExistence type="predicted"/>
<dbReference type="SUPFAM" id="SSF103473">
    <property type="entry name" value="MFS general substrate transporter"/>
    <property type="match status" value="1"/>
</dbReference>
<dbReference type="InterPro" id="IPR011701">
    <property type="entry name" value="MFS"/>
</dbReference>
<keyword evidence="10" id="KW-1185">Reference proteome</keyword>
<dbReference type="InterPro" id="IPR020846">
    <property type="entry name" value="MFS_dom"/>
</dbReference>
<name>A0ABW2CL94_9ACTN</name>
<dbReference type="RefSeq" id="WP_378063380.1">
    <property type="nucleotide sequence ID" value="NZ_JBHSXS010000009.1"/>
</dbReference>
<feature type="transmembrane region" description="Helical" evidence="7">
    <location>
        <begin position="312"/>
        <end position="332"/>
    </location>
</feature>
<dbReference type="InterPro" id="IPR036259">
    <property type="entry name" value="MFS_trans_sf"/>
</dbReference>
<dbReference type="Pfam" id="PF07690">
    <property type="entry name" value="MFS_1"/>
    <property type="match status" value="1"/>
</dbReference>
<evidence type="ECO:0000256" key="3">
    <source>
        <dbReference type="ARBA" id="ARBA00022692"/>
    </source>
</evidence>
<evidence type="ECO:0000259" key="8">
    <source>
        <dbReference type="PROSITE" id="PS50850"/>
    </source>
</evidence>
<feature type="transmembrane region" description="Helical" evidence="7">
    <location>
        <begin position="366"/>
        <end position="390"/>
    </location>
</feature>
<feature type="region of interest" description="Disordered" evidence="6">
    <location>
        <begin position="1"/>
        <end position="36"/>
    </location>
</feature>
<keyword evidence="4 7" id="KW-1133">Transmembrane helix</keyword>
<feature type="transmembrane region" description="Helical" evidence="7">
    <location>
        <begin position="136"/>
        <end position="154"/>
    </location>
</feature>
<feature type="transmembrane region" description="Helical" evidence="7">
    <location>
        <begin position="161"/>
        <end position="180"/>
    </location>
</feature>
<keyword evidence="5 7" id="KW-0472">Membrane</keyword>
<keyword evidence="3 7" id="KW-0812">Transmembrane</keyword>
<evidence type="ECO:0000256" key="1">
    <source>
        <dbReference type="ARBA" id="ARBA00004429"/>
    </source>
</evidence>
<protein>
    <submittedName>
        <fullName evidence="9">MFS transporter</fullName>
    </submittedName>
</protein>
<feature type="transmembrane region" description="Helical" evidence="7">
    <location>
        <begin position="402"/>
        <end position="424"/>
    </location>
</feature>
<keyword evidence="2" id="KW-0813">Transport</keyword>
<evidence type="ECO:0000313" key="10">
    <source>
        <dbReference type="Proteomes" id="UP001596380"/>
    </source>
</evidence>